<keyword evidence="8 11" id="KW-0505">Motor protein</keyword>
<comment type="caution">
    <text evidence="16">The sequence shown here is derived from an EMBL/GenBank/DDBJ whole genome shotgun (WGS) entry which is preliminary data.</text>
</comment>
<evidence type="ECO:0000256" key="9">
    <source>
        <dbReference type="ARBA" id="ARBA00023203"/>
    </source>
</evidence>
<dbReference type="CDD" id="cd01378">
    <property type="entry name" value="MYSc_Myo1"/>
    <property type="match status" value="1"/>
</dbReference>
<sequence>MVLLPKIQEAAIVENLKKRYLDDLIFTYIGPVLISVNPFKQMPYFTDKEIDQYQGAASYENPPHIYALTDNMYRNMLIDQENQCVIISGESGAGKTVCAKFIMNYLAKVSGGGPSVQKIKDVILESNPLLEAFGNAKTVRNNNSSRFGKYVEIQFTKGGQPDGGKISNFLLEKSRVVSQNPSERNFHIFYQLITGASQEDKGQLGLTEPSYYYYLNQSGTYTVDGTNDVKEYQETRKAMDVIGISDEDQGSVLQIVAGVLHLGNISFNEQGNYAVPSDEEFLAYPAYLLGVNDMLLKEKLTSRVMDSKWGGKTETINMTLNVEQACYTRDALSKALYARLFDFLVQSVNKAMQKQVDELTIGVLDIYGFEIFQKNGFEQFCINFVNEKLQQIFIELTLKAEQEEYVEEGINWSPIDYFNNKIVCDVIESKKPPGIMCVLDDVCATMHAVSEGADATLLEKLNNAVGTHQHFQGVSGGFIIHHYAGKVTYDVNGFCERNRDVLFKDLIELMQTSENPFMRNLFPEDVSTDKRGRPTTASNKIKTQANLLVDKLMKCTPHYIRCIKPNESKKAHDWEGDRVKHQVEYLGLKENIRVRRAGFAYRRPFQKFLDRYAILTKETWPRWNGDMRRGVEHLMNAVNMERDQWQMGKSKVFIKAPESLFLLEELRDRKFDGYARKIQKAYRMYKSRQYFAELKQQASDILFNKKERRRFSINRNFVGDYIGYDNNPALRSLVEKRERIEFAVTVNKYDRRFKAMKRDLLLSSKHIYLIGREKVKKGPEKGKVYEVVKRKLEMKSIGSVSLSPLQDDFIVLHIPGKYDSVLETVFKTEFLTLLSSKYQDSVNRQLKVDIASSITVTVKKEGWGGGGTRSLNFSSGGSDVPVLKPSGKTLSVSIGPGLPKDTRPGRQAHVGSSPSKPRRAAPGYPSQQQASNQSRGRTSSSLKRFAATHKQPSLPRSGAQHLARGPANIDVRQQEFMRTPESGVCGFNRMNPPPPVSTIRRGARAYETYPAPTAGRHGPVNYPHHMNHAASVQFGDGSKHSRRIPEQLDPAVYGQYRKTGHPLNGQNAQYNPATLSRTPDDGKRRVSFEDDYVDAARRQTGYKTVQRPRSANITSQRERMYSSAANEAPDSRSLREGERQRDPYVRETARQNGFKTVPRPRSATLASQHENVYGKTNSQQRMQWAGAAHDISRQSDQGGYSRAGYHMNHAPQQSAPRSDISPHSGSVKPQGTGYVSDYRARSASHGAEYTNTRRQQTRAPHDGYEQMSPINYSQANGLNGQHAYVPAPEYPAARSHQRVPDEVNYRAQNVVQQQRTAYRAGQARRGTVQQGYEQMAPLHHTSAAPQNGAGPQQSGTPYSNAEGRKRGGTRYNTNGIPYSIADARQNDLPHSAVTTQHNGGTINHQNGMPHRGGTGHQAELPYSTAMDQRNGITYGATTNQQNGIPYGVAISNQNGIPYEAATSRQNGMPYGAPTSRQNGIPYGDPTSRQNGIPYEAAALQQNGMPYNASSCQCEDISYSTGASSRNNNPYSAAHNQQNGVQNGVQNGLPYSAATTQQKKQPSIAAEIRQHCMSYSTAPSQQNGASYSVASTHQNGLYTATHHSQEGNPQGHSETPQQNGYDGYDGTSDSEFDDTDDDQLNEYVNLRTWHDGQNGSNSPTNQDDSLSAASKRKEMGASIERINSKKKSLSKRPPAPGKPRLKPKPAPSLPRCKTLWPYDATDVEELSFQPDEIIEIIKEDPSGWWTGKLNGREGLFPSNYIEKI</sequence>
<dbReference type="GO" id="GO:0006897">
    <property type="term" value="P:endocytosis"/>
    <property type="evidence" value="ECO:0007669"/>
    <property type="project" value="TreeGrafter"/>
</dbReference>
<keyword evidence="9 11" id="KW-0009">Actin-binding</keyword>
<evidence type="ECO:0000256" key="5">
    <source>
        <dbReference type="ARBA" id="ARBA00022840"/>
    </source>
</evidence>
<dbReference type="FunFam" id="1.20.5.4820:FF:000004">
    <property type="entry name" value="Myosin IE"/>
    <property type="match status" value="1"/>
</dbReference>
<dbReference type="Pfam" id="PF06017">
    <property type="entry name" value="Myosin_TH1"/>
    <property type="match status" value="1"/>
</dbReference>
<dbReference type="Gene3D" id="1.20.120.720">
    <property type="entry name" value="Myosin VI head, motor domain, U50 subdomain"/>
    <property type="match status" value="1"/>
</dbReference>
<dbReference type="Gene3D" id="3.40.850.10">
    <property type="entry name" value="Kinesin motor domain"/>
    <property type="match status" value="1"/>
</dbReference>
<feature type="compositionally biased region" description="Polar residues" evidence="12">
    <location>
        <begin position="1599"/>
        <end position="1619"/>
    </location>
</feature>
<feature type="compositionally biased region" description="Polar residues" evidence="12">
    <location>
        <begin position="1521"/>
        <end position="1534"/>
    </location>
</feature>
<feature type="compositionally biased region" description="Polar residues" evidence="12">
    <location>
        <begin position="1210"/>
        <end position="1229"/>
    </location>
</feature>
<keyword evidence="7 11" id="KW-0518">Myosin</keyword>
<dbReference type="FunFam" id="3.40.850.10:FF:000101">
    <property type="entry name" value="Slow myosin heavy chain 2"/>
    <property type="match status" value="1"/>
</dbReference>
<dbReference type="GO" id="GO:0007015">
    <property type="term" value="P:actin filament organization"/>
    <property type="evidence" value="ECO:0007669"/>
    <property type="project" value="TreeGrafter"/>
</dbReference>
<dbReference type="FunFam" id="1.20.58.530:FF:000007">
    <property type="entry name" value="Myosin IE"/>
    <property type="match status" value="1"/>
</dbReference>
<gene>
    <name evidence="16" type="ORF">PMEA_00021582</name>
</gene>
<dbReference type="PANTHER" id="PTHR13140:SF729">
    <property type="entry name" value="UNCONVENTIONAL MYOSIN-IE"/>
    <property type="match status" value="1"/>
</dbReference>
<dbReference type="InterPro" id="IPR036028">
    <property type="entry name" value="SH3-like_dom_sf"/>
</dbReference>
<dbReference type="FunFam" id="1.10.10.820:FF:000001">
    <property type="entry name" value="Myosin heavy chain"/>
    <property type="match status" value="1"/>
</dbReference>
<dbReference type="InterPro" id="IPR035507">
    <property type="entry name" value="Ie/If_SH3"/>
</dbReference>
<evidence type="ECO:0000256" key="2">
    <source>
        <dbReference type="ARBA" id="ARBA00022443"/>
    </source>
</evidence>
<evidence type="ECO:0000256" key="6">
    <source>
        <dbReference type="ARBA" id="ARBA00022860"/>
    </source>
</evidence>
<dbReference type="GO" id="GO:0051015">
    <property type="term" value="F:actin filament binding"/>
    <property type="evidence" value="ECO:0007669"/>
    <property type="project" value="TreeGrafter"/>
</dbReference>
<dbReference type="InterPro" id="IPR036072">
    <property type="entry name" value="MYSc_Myo1"/>
</dbReference>
<dbReference type="GO" id="GO:0005902">
    <property type="term" value="C:microvillus"/>
    <property type="evidence" value="ECO:0007669"/>
    <property type="project" value="TreeGrafter"/>
</dbReference>
<dbReference type="InterPro" id="IPR010926">
    <property type="entry name" value="Myosin_TH1"/>
</dbReference>
<dbReference type="Proteomes" id="UP001159428">
    <property type="component" value="Unassembled WGS sequence"/>
</dbReference>
<dbReference type="GO" id="GO:0005524">
    <property type="term" value="F:ATP binding"/>
    <property type="evidence" value="ECO:0007669"/>
    <property type="project" value="UniProtKB-UniRule"/>
</dbReference>
<evidence type="ECO:0000256" key="8">
    <source>
        <dbReference type="ARBA" id="ARBA00023175"/>
    </source>
</evidence>
<dbReference type="SMART" id="SM00242">
    <property type="entry name" value="MYSc"/>
    <property type="match status" value="1"/>
</dbReference>
<dbReference type="GO" id="GO:0000146">
    <property type="term" value="F:microfilament motor activity"/>
    <property type="evidence" value="ECO:0007669"/>
    <property type="project" value="TreeGrafter"/>
</dbReference>
<feature type="region of interest" description="Disordered" evidence="12">
    <location>
        <begin position="869"/>
        <end position="962"/>
    </location>
</feature>
<dbReference type="Gene3D" id="1.10.10.820">
    <property type="match status" value="1"/>
</dbReference>
<dbReference type="SUPFAM" id="SSF50044">
    <property type="entry name" value="SH3-domain"/>
    <property type="match status" value="1"/>
</dbReference>
<feature type="region of interest" description="Disordered" evidence="12">
    <location>
        <begin position="1599"/>
        <end position="1709"/>
    </location>
</feature>
<feature type="compositionally biased region" description="Polar residues" evidence="12">
    <location>
        <begin position="1650"/>
        <end position="1667"/>
    </location>
</feature>
<dbReference type="GO" id="GO:0005516">
    <property type="term" value="F:calmodulin binding"/>
    <property type="evidence" value="ECO:0007669"/>
    <property type="project" value="UniProtKB-KW"/>
</dbReference>
<feature type="compositionally biased region" description="Polar residues" evidence="12">
    <location>
        <begin position="1249"/>
        <end position="1258"/>
    </location>
</feature>
<feature type="binding site" evidence="11">
    <location>
        <begin position="89"/>
        <end position="96"/>
    </location>
    <ligand>
        <name>ATP</name>
        <dbReference type="ChEBI" id="CHEBI:30616"/>
    </ligand>
</feature>
<keyword evidence="3" id="KW-0597">Phosphoprotein</keyword>
<evidence type="ECO:0000259" key="13">
    <source>
        <dbReference type="PROSITE" id="PS50002"/>
    </source>
</evidence>
<dbReference type="EMBL" id="CALNXJ010000004">
    <property type="protein sequence ID" value="CAH3038234.1"/>
    <property type="molecule type" value="Genomic_DNA"/>
</dbReference>
<dbReference type="InterPro" id="IPR001452">
    <property type="entry name" value="SH3_domain"/>
</dbReference>
<feature type="compositionally biased region" description="Basic and acidic residues" evidence="12">
    <location>
        <begin position="1129"/>
        <end position="1149"/>
    </location>
</feature>
<proteinExistence type="inferred from homology"/>
<dbReference type="PROSITE" id="PS51456">
    <property type="entry name" value="MYOSIN_MOTOR"/>
    <property type="match status" value="1"/>
</dbReference>
<dbReference type="PANTHER" id="PTHR13140">
    <property type="entry name" value="MYOSIN"/>
    <property type="match status" value="1"/>
</dbReference>
<feature type="compositionally biased region" description="Polar residues" evidence="12">
    <location>
        <begin position="1101"/>
        <end position="1115"/>
    </location>
</feature>
<dbReference type="Gene3D" id="2.30.30.40">
    <property type="entry name" value="SH3 Domains"/>
    <property type="match status" value="1"/>
</dbReference>
<feature type="compositionally biased region" description="Polar residues" evidence="12">
    <location>
        <begin position="1164"/>
        <end position="1182"/>
    </location>
</feature>
<dbReference type="InterPro" id="IPR001609">
    <property type="entry name" value="Myosin_head_motor_dom-like"/>
</dbReference>
<dbReference type="PRINTS" id="PR00452">
    <property type="entry name" value="SH3DOMAIN"/>
</dbReference>
<dbReference type="PROSITE" id="PS50002">
    <property type="entry name" value="SH3"/>
    <property type="match status" value="1"/>
</dbReference>
<keyword evidence="17" id="KW-1185">Reference proteome</keyword>
<evidence type="ECO:0000256" key="7">
    <source>
        <dbReference type="ARBA" id="ARBA00023123"/>
    </source>
</evidence>
<dbReference type="PRINTS" id="PR00193">
    <property type="entry name" value="MYOSINHEAVY"/>
</dbReference>
<evidence type="ECO:0000259" key="15">
    <source>
        <dbReference type="PROSITE" id="PS51757"/>
    </source>
</evidence>
<keyword evidence="4 11" id="KW-0547">Nucleotide-binding</keyword>
<dbReference type="GO" id="GO:0005737">
    <property type="term" value="C:cytoplasm"/>
    <property type="evidence" value="ECO:0007669"/>
    <property type="project" value="TreeGrafter"/>
</dbReference>
<dbReference type="SMART" id="SM00326">
    <property type="entry name" value="SH3"/>
    <property type="match status" value="1"/>
</dbReference>
<evidence type="ECO:0000256" key="3">
    <source>
        <dbReference type="ARBA" id="ARBA00022553"/>
    </source>
</evidence>
<dbReference type="Pfam" id="PF00063">
    <property type="entry name" value="Myosin_head"/>
    <property type="match status" value="1"/>
</dbReference>
<feature type="compositionally biased region" description="Low complexity" evidence="12">
    <location>
        <begin position="1535"/>
        <end position="1547"/>
    </location>
</feature>
<dbReference type="CDD" id="cd11827">
    <property type="entry name" value="SH3_MyoIe_If_like"/>
    <property type="match status" value="1"/>
</dbReference>
<evidence type="ECO:0000313" key="17">
    <source>
        <dbReference type="Proteomes" id="UP001159428"/>
    </source>
</evidence>
<feature type="compositionally biased region" description="Polar residues" evidence="12">
    <location>
        <begin position="925"/>
        <end position="942"/>
    </location>
</feature>
<keyword evidence="6" id="KW-0112">Calmodulin-binding</keyword>
<feature type="domain" description="TH1" evidence="15">
    <location>
        <begin position="706"/>
        <end position="896"/>
    </location>
</feature>
<dbReference type="GO" id="GO:0005886">
    <property type="term" value="C:plasma membrane"/>
    <property type="evidence" value="ECO:0007669"/>
    <property type="project" value="TreeGrafter"/>
</dbReference>
<feature type="compositionally biased region" description="Acidic residues" evidence="12">
    <location>
        <begin position="1627"/>
        <end position="1639"/>
    </location>
</feature>
<keyword evidence="5 11" id="KW-0067">ATP-binding</keyword>
<reference evidence="16 17" key="1">
    <citation type="submission" date="2022-05" db="EMBL/GenBank/DDBJ databases">
        <authorList>
            <consortium name="Genoscope - CEA"/>
            <person name="William W."/>
        </authorList>
    </citation>
    <scope>NUCLEOTIDE SEQUENCE [LARGE SCALE GENOMIC DNA]</scope>
</reference>
<feature type="compositionally biased region" description="Polar residues" evidence="12">
    <location>
        <begin position="1064"/>
        <end position="1077"/>
    </location>
</feature>
<keyword evidence="2 10" id="KW-0728">SH3 domain</keyword>
<name>A0AAU9VVW5_9CNID</name>
<protein>
    <submittedName>
        <fullName evidence="16">Uncharacterized protein</fullName>
    </submittedName>
</protein>
<evidence type="ECO:0000313" key="16">
    <source>
        <dbReference type="EMBL" id="CAH3038234.1"/>
    </source>
</evidence>
<feature type="region of interest" description="Disordered" evidence="12">
    <location>
        <begin position="1061"/>
        <end position="1085"/>
    </location>
</feature>
<feature type="compositionally biased region" description="Polar residues" evidence="12">
    <location>
        <begin position="1343"/>
        <end position="1359"/>
    </location>
</feature>
<dbReference type="Gene3D" id="1.20.58.530">
    <property type="match status" value="1"/>
</dbReference>
<evidence type="ECO:0000256" key="4">
    <source>
        <dbReference type="ARBA" id="ARBA00022741"/>
    </source>
</evidence>
<dbReference type="SUPFAM" id="SSF52540">
    <property type="entry name" value="P-loop containing nucleoside triphosphate hydrolases"/>
    <property type="match status" value="1"/>
</dbReference>
<feature type="region of interest" description="Disordered" evidence="12">
    <location>
        <begin position="1521"/>
        <end position="1548"/>
    </location>
</feature>
<dbReference type="FunFam" id="2.30.30.40:FF:000072">
    <property type="entry name" value="Unconventional Myosin IB"/>
    <property type="match status" value="1"/>
</dbReference>
<feature type="region of interest" description="Actin-binding" evidence="11">
    <location>
        <begin position="545"/>
        <end position="567"/>
    </location>
</feature>
<evidence type="ECO:0000256" key="10">
    <source>
        <dbReference type="PROSITE-ProRule" id="PRU00192"/>
    </source>
</evidence>
<dbReference type="PROSITE" id="PS50096">
    <property type="entry name" value="IQ"/>
    <property type="match status" value="1"/>
</dbReference>
<feature type="domain" description="Myosin motor" evidence="14">
    <location>
        <begin position="1"/>
        <end position="668"/>
    </location>
</feature>
<evidence type="ECO:0000259" key="14">
    <source>
        <dbReference type="PROSITE" id="PS51456"/>
    </source>
</evidence>
<evidence type="ECO:0000256" key="1">
    <source>
        <dbReference type="ARBA" id="ARBA00008314"/>
    </source>
</evidence>
<feature type="region of interest" description="Disordered" evidence="12">
    <location>
        <begin position="1341"/>
        <end position="1372"/>
    </location>
</feature>
<accession>A0AAU9VVW5</accession>
<dbReference type="InterPro" id="IPR027417">
    <property type="entry name" value="P-loop_NTPase"/>
</dbReference>
<organism evidence="16 17">
    <name type="scientific">Pocillopora meandrina</name>
    <dbReference type="NCBI Taxonomy" id="46732"/>
    <lineage>
        <taxon>Eukaryota</taxon>
        <taxon>Metazoa</taxon>
        <taxon>Cnidaria</taxon>
        <taxon>Anthozoa</taxon>
        <taxon>Hexacorallia</taxon>
        <taxon>Scleractinia</taxon>
        <taxon>Astrocoeniina</taxon>
        <taxon>Pocilloporidae</taxon>
        <taxon>Pocillopora</taxon>
    </lineage>
</organism>
<dbReference type="PROSITE" id="PS51757">
    <property type="entry name" value="TH1"/>
    <property type="match status" value="1"/>
</dbReference>
<evidence type="ECO:0000256" key="12">
    <source>
        <dbReference type="SAM" id="MobiDB-lite"/>
    </source>
</evidence>
<feature type="region of interest" description="Disordered" evidence="12">
    <location>
        <begin position="1099"/>
        <end position="1268"/>
    </location>
</feature>
<dbReference type="Gene3D" id="1.20.5.4820">
    <property type="match status" value="1"/>
</dbReference>
<comment type="similarity">
    <text evidence="1 11">Belongs to the TRAFAC class myosin-kinesin ATPase superfamily. Myosin family.</text>
</comment>
<evidence type="ECO:0000256" key="11">
    <source>
        <dbReference type="PROSITE-ProRule" id="PRU00782"/>
    </source>
</evidence>
<dbReference type="InterPro" id="IPR036961">
    <property type="entry name" value="Kinesin_motor_dom_sf"/>
</dbReference>
<feature type="domain" description="SH3" evidence="13">
    <location>
        <begin position="1706"/>
        <end position="1763"/>
    </location>
</feature>
<dbReference type="GO" id="GO:0016459">
    <property type="term" value="C:myosin complex"/>
    <property type="evidence" value="ECO:0007669"/>
    <property type="project" value="UniProtKB-KW"/>
</dbReference>
<dbReference type="Pfam" id="PF14604">
    <property type="entry name" value="SH3_9"/>
    <property type="match status" value="1"/>
</dbReference>
<dbReference type="FunFam" id="1.20.120.720:FF:000010">
    <property type="entry name" value="Unconventional myosin-Ie"/>
    <property type="match status" value="1"/>
</dbReference>